<gene>
    <name evidence="1" type="ORF">SDC9_120062</name>
</gene>
<reference evidence="1" key="1">
    <citation type="submission" date="2019-08" db="EMBL/GenBank/DDBJ databases">
        <authorList>
            <person name="Kucharzyk K."/>
            <person name="Murdoch R.W."/>
            <person name="Higgins S."/>
            <person name="Loffler F."/>
        </authorList>
    </citation>
    <scope>NUCLEOTIDE SEQUENCE</scope>
</reference>
<sequence>MHIRGPLKEKTLKHAVTLPEGLFIGLPILHLLRQQRHAAMAVLGGDLLPLLLVGHEKVHLQHIDQRQNGVKGRISRVVVQRQTVTSFFQLLQPADQPLRHMDTLQQFHRDPPGVCQQHEVAQHQLFGKIDVCDPPVGQVVQAKHHQRIGQQDAGGAVAIRKRSLVILTRTVEQLVPCYTQVSVKNGLSGNISLHRPISPFRRFFRYGSPPSGY</sequence>
<comment type="caution">
    <text evidence="1">The sequence shown here is derived from an EMBL/GenBank/DDBJ whole genome shotgun (WGS) entry which is preliminary data.</text>
</comment>
<protein>
    <submittedName>
        <fullName evidence="1">Uncharacterized protein</fullName>
    </submittedName>
</protein>
<proteinExistence type="predicted"/>
<organism evidence="1">
    <name type="scientific">bioreactor metagenome</name>
    <dbReference type="NCBI Taxonomy" id="1076179"/>
    <lineage>
        <taxon>unclassified sequences</taxon>
        <taxon>metagenomes</taxon>
        <taxon>ecological metagenomes</taxon>
    </lineage>
</organism>
<dbReference type="EMBL" id="VSSQ01025140">
    <property type="protein sequence ID" value="MPM73086.1"/>
    <property type="molecule type" value="Genomic_DNA"/>
</dbReference>
<evidence type="ECO:0000313" key="1">
    <source>
        <dbReference type="EMBL" id="MPM73086.1"/>
    </source>
</evidence>
<accession>A0A645C5K5</accession>
<name>A0A645C5K5_9ZZZZ</name>
<dbReference type="AlphaFoldDB" id="A0A645C5K5"/>